<keyword evidence="5" id="KW-0539">Nucleus</keyword>
<evidence type="ECO:0000256" key="1">
    <source>
        <dbReference type="ARBA" id="ARBA00004123"/>
    </source>
</evidence>
<dbReference type="GO" id="GO:0003700">
    <property type="term" value="F:DNA-binding transcription factor activity"/>
    <property type="evidence" value="ECO:0007669"/>
    <property type="project" value="InterPro"/>
</dbReference>
<dbReference type="FunFam" id="1.10.3180.10:FF:000001">
    <property type="entry name" value="Ethylene insensitive 3-like 1"/>
    <property type="match status" value="1"/>
</dbReference>
<dbReference type="GO" id="GO:0000976">
    <property type="term" value="F:transcription cis-regulatory region binding"/>
    <property type="evidence" value="ECO:0007669"/>
    <property type="project" value="UniProtKB-ARBA"/>
</dbReference>
<feature type="domain" description="Ethylene insensitive 3-like DNA-binding" evidence="6">
    <location>
        <begin position="46"/>
        <end position="293"/>
    </location>
</feature>
<evidence type="ECO:0000256" key="2">
    <source>
        <dbReference type="ARBA" id="ARBA00009416"/>
    </source>
</evidence>
<dbReference type="Proteomes" id="UP001229421">
    <property type="component" value="Unassembled WGS sequence"/>
</dbReference>
<evidence type="ECO:0000256" key="5">
    <source>
        <dbReference type="ARBA" id="ARBA00023242"/>
    </source>
</evidence>
<evidence type="ECO:0000313" key="7">
    <source>
        <dbReference type="EMBL" id="KAK1432545.1"/>
    </source>
</evidence>
<dbReference type="SUPFAM" id="SSF116768">
    <property type="entry name" value="DNA-binding domain of EIN3-like"/>
    <property type="match status" value="1"/>
</dbReference>
<keyword evidence="4" id="KW-0238">DNA-binding</keyword>
<evidence type="ECO:0000259" key="6">
    <source>
        <dbReference type="Pfam" id="PF04873"/>
    </source>
</evidence>
<dbReference type="InterPro" id="IPR047091">
    <property type="entry name" value="EIN3-like_DNA-bd"/>
</dbReference>
<dbReference type="InterPro" id="IPR023278">
    <property type="entry name" value="Ethylene_insens-like_DNA-bd"/>
</dbReference>
<evidence type="ECO:0000256" key="3">
    <source>
        <dbReference type="ARBA" id="ARBA00022745"/>
    </source>
</evidence>
<name>A0AAD8KZB6_TARER</name>
<dbReference type="Pfam" id="PF04873">
    <property type="entry name" value="EIN3_DNA-bd"/>
    <property type="match status" value="1"/>
</dbReference>
<gene>
    <name evidence="7" type="ORF">QVD17_09442</name>
</gene>
<dbReference type="AlphaFoldDB" id="A0AAD8KZB6"/>
<keyword evidence="8" id="KW-1185">Reference proteome</keyword>
<dbReference type="GO" id="GO:0009873">
    <property type="term" value="P:ethylene-activated signaling pathway"/>
    <property type="evidence" value="ECO:0007669"/>
    <property type="project" value="UniProtKB-KW"/>
</dbReference>
<evidence type="ECO:0000256" key="4">
    <source>
        <dbReference type="ARBA" id="ARBA00023125"/>
    </source>
</evidence>
<reference evidence="7" key="1">
    <citation type="journal article" date="2023" name="bioRxiv">
        <title>Improved chromosome-level genome assembly for marigold (Tagetes erecta).</title>
        <authorList>
            <person name="Jiang F."/>
            <person name="Yuan L."/>
            <person name="Wang S."/>
            <person name="Wang H."/>
            <person name="Xu D."/>
            <person name="Wang A."/>
            <person name="Fan W."/>
        </authorList>
    </citation>
    <scope>NUCLEOTIDE SEQUENCE</scope>
    <source>
        <strain evidence="7">WSJ</strain>
        <tissue evidence="7">Leaf</tissue>
    </source>
</reference>
<accession>A0AAD8KZB6</accession>
<dbReference type="GO" id="GO:0005634">
    <property type="term" value="C:nucleus"/>
    <property type="evidence" value="ECO:0007669"/>
    <property type="project" value="UniProtKB-SubCell"/>
</dbReference>
<protein>
    <recommendedName>
        <fullName evidence="6">Ethylene insensitive 3-like DNA-binding domain-containing protein</fullName>
    </recommendedName>
</protein>
<comment type="similarity">
    <text evidence="2">Belongs to the EIN3 family.</text>
</comment>
<sequence>MALFDEMGLCGSFDFLSAPSFESTVPLEDAPVDDDYSYSDDDVDIEELERRMWRDKMRLRRLKEQSKCKGGAVDVGKQKQSQELARRKKMSRAQDGILKYMLKMMEVCNAQGFVYGIIPEKGKPVTGASDNLREWWKEKVRFDRNGPAAVSKYRADHSVTGETESVTLVSTPHTLQELQDTTLGSLLSALMQHCDPPQRRFPLEKGVAPPWWPNGDEKWWVESGMSREQGPPPYKKPHDLKKAWKVHVLTAVIKHISPNIEKIRKLVRQSKCLQDKMTAKESATWLAVINREEALCRIMYPNSCPPATGGVSTACYLGNDTDDYDVDGAFDDPVLDLEDCKPQAFYGLGVAGSGTIPLVKVKGETVESMNPENLSFMTKRKQPSDIHQQHCQPPVMIEPKLYTCQYTRCPYNDIRVGFHDRSARNNHQMNCAYRPVADPSGGTLNFQMNNLEKASLFGMPPPPPPRPQSYVGCGGDIMNLGLPEDGQRMISDLMSFYDANFQETNKSFNSRSLDPVQLNDGFFGLEFDNCKTSCESGFGANSNPNVNDNNTLDFRFGTQSVWYV</sequence>
<dbReference type="EMBL" id="JAUHHV010000002">
    <property type="protein sequence ID" value="KAK1432545.1"/>
    <property type="molecule type" value="Genomic_DNA"/>
</dbReference>
<dbReference type="Gene3D" id="1.10.3180.10">
    <property type="entry name" value="DNA-binding domain of EIN3-like"/>
    <property type="match status" value="2"/>
</dbReference>
<comment type="caution">
    <text evidence="7">The sequence shown here is derived from an EMBL/GenBank/DDBJ whole genome shotgun (WGS) entry which is preliminary data.</text>
</comment>
<dbReference type="PANTHER" id="PTHR33305:SF11">
    <property type="entry name" value="PROTEIN ETHYLENE INSENSITIVE 3"/>
    <property type="match status" value="1"/>
</dbReference>
<proteinExistence type="inferred from homology"/>
<dbReference type="PANTHER" id="PTHR33305">
    <property type="entry name" value="ETHYLENE INSENSITIVE 3-LIKE 2 PROTEIN"/>
    <property type="match status" value="1"/>
</dbReference>
<comment type="subcellular location">
    <subcellularLocation>
        <location evidence="1">Nucleus</location>
    </subcellularLocation>
</comment>
<keyword evidence="3" id="KW-0936">Ethylene signaling pathway</keyword>
<dbReference type="FunFam" id="1.10.3180.10:FF:000002">
    <property type="entry name" value="Ethylene insensitive 3-like 1"/>
    <property type="match status" value="1"/>
</dbReference>
<evidence type="ECO:0000313" key="8">
    <source>
        <dbReference type="Proteomes" id="UP001229421"/>
    </source>
</evidence>
<dbReference type="InterPro" id="IPR006957">
    <property type="entry name" value="EIN3"/>
</dbReference>
<organism evidence="7 8">
    <name type="scientific">Tagetes erecta</name>
    <name type="common">African marigold</name>
    <dbReference type="NCBI Taxonomy" id="13708"/>
    <lineage>
        <taxon>Eukaryota</taxon>
        <taxon>Viridiplantae</taxon>
        <taxon>Streptophyta</taxon>
        <taxon>Embryophyta</taxon>
        <taxon>Tracheophyta</taxon>
        <taxon>Spermatophyta</taxon>
        <taxon>Magnoliopsida</taxon>
        <taxon>eudicotyledons</taxon>
        <taxon>Gunneridae</taxon>
        <taxon>Pentapetalae</taxon>
        <taxon>asterids</taxon>
        <taxon>campanulids</taxon>
        <taxon>Asterales</taxon>
        <taxon>Asteraceae</taxon>
        <taxon>Asteroideae</taxon>
        <taxon>Heliantheae alliance</taxon>
        <taxon>Tageteae</taxon>
        <taxon>Tagetes</taxon>
    </lineage>
</organism>